<protein>
    <recommendedName>
        <fullName evidence="10">Odorant receptor</fullName>
    </recommendedName>
</protein>
<evidence type="ECO:0000256" key="1">
    <source>
        <dbReference type="ARBA" id="ARBA00004651"/>
    </source>
</evidence>
<evidence type="ECO:0000313" key="11">
    <source>
        <dbReference type="EMBL" id="KAF2904118.1"/>
    </source>
</evidence>
<keyword evidence="9 10" id="KW-0807">Transducer</keyword>
<dbReference type="GO" id="GO:0004984">
    <property type="term" value="F:olfactory receptor activity"/>
    <property type="evidence" value="ECO:0007669"/>
    <property type="project" value="InterPro"/>
</dbReference>
<dbReference type="GO" id="GO:0005549">
    <property type="term" value="F:odorant binding"/>
    <property type="evidence" value="ECO:0007669"/>
    <property type="project" value="InterPro"/>
</dbReference>
<organism evidence="11 12">
    <name type="scientific">Ignelater luminosus</name>
    <name type="common">Cucubano</name>
    <name type="synonym">Pyrophorus luminosus</name>
    <dbReference type="NCBI Taxonomy" id="2038154"/>
    <lineage>
        <taxon>Eukaryota</taxon>
        <taxon>Metazoa</taxon>
        <taxon>Ecdysozoa</taxon>
        <taxon>Arthropoda</taxon>
        <taxon>Hexapoda</taxon>
        <taxon>Insecta</taxon>
        <taxon>Pterygota</taxon>
        <taxon>Neoptera</taxon>
        <taxon>Endopterygota</taxon>
        <taxon>Coleoptera</taxon>
        <taxon>Polyphaga</taxon>
        <taxon>Elateriformia</taxon>
        <taxon>Elateroidea</taxon>
        <taxon>Elateridae</taxon>
        <taxon>Agrypninae</taxon>
        <taxon>Pyrophorini</taxon>
        <taxon>Ignelater</taxon>
    </lineage>
</organism>
<dbReference type="AlphaFoldDB" id="A0A8K0DDE8"/>
<sequence length="389" mass="44789">MVKSNSADAFKVQYNTLILTGIWPIENPNVIYRIKTILSWVSALGLSGVMLTQLIHDITDFTKLSETLYILLAYMGFIVKLVVFMYRRKEFLNVINFLKNPIFLSYPEDLDHYMAKSINQSVRLAKIFQPFAVSFVIFYAVYPILDNTSLPFPFPYDLGKYRMVMYCSQLISEGMAAINNMYIDTICTSLMGIIAAQLDILTEKIMRLNENDGTVEDHAISNEVCESIYEKLKDCVKHHLAIIKLVNCVEEVFTIALFGQFLTSAMIICNTIFEIILIPTSTKQILLVEYLFGALVQLFMYCWYGNEIIVKSLQIKDACFMSKWYAFDKKACKYLFIIMERSKRPLRISAIKLSTLSLTAFGTILQWSYSYLTLLLELYRKQSLPLQGN</sequence>
<evidence type="ECO:0000256" key="8">
    <source>
        <dbReference type="ARBA" id="ARBA00023170"/>
    </source>
</evidence>
<keyword evidence="2" id="KW-1003">Cell membrane</keyword>
<comment type="similarity">
    <text evidence="10">Belongs to the insect chemoreceptor superfamily. Heteromeric odorant receptor channel (TC 1.A.69) family.</text>
</comment>
<keyword evidence="7 10" id="KW-0472">Membrane</keyword>
<reference evidence="11" key="1">
    <citation type="submission" date="2019-08" db="EMBL/GenBank/DDBJ databases">
        <title>The genome of the North American firefly Photinus pyralis.</title>
        <authorList>
            <consortium name="Photinus pyralis genome working group"/>
            <person name="Fallon T.R."/>
            <person name="Sander Lower S.E."/>
            <person name="Weng J.-K."/>
        </authorList>
    </citation>
    <scope>NUCLEOTIDE SEQUENCE</scope>
    <source>
        <strain evidence="11">TRF0915ILg1</strain>
        <tissue evidence="11">Whole body</tissue>
    </source>
</reference>
<keyword evidence="4 10" id="KW-0812">Transmembrane</keyword>
<keyword evidence="5 10" id="KW-0552">Olfaction</keyword>
<comment type="caution">
    <text evidence="10">Lacks conserved residue(s) required for the propagation of feature annotation.</text>
</comment>
<dbReference type="PANTHER" id="PTHR21137:SF35">
    <property type="entry name" value="ODORANT RECEPTOR 19A-RELATED"/>
    <property type="match status" value="1"/>
</dbReference>
<evidence type="ECO:0000256" key="6">
    <source>
        <dbReference type="ARBA" id="ARBA00022989"/>
    </source>
</evidence>
<evidence type="ECO:0000256" key="10">
    <source>
        <dbReference type="RuleBase" id="RU351113"/>
    </source>
</evidence>
<comment type="subcellular location">
    <subcellularLocation>
        <location evidence="1 10">Cell membrane</location>
        <topology evidence="1 10">Multi-pass membrane protein</topology>
    </subcellularLocation>
</comment>
<dbReference type="GO" id="GO:0005886">
    <property type="term" value="C:plasma membrane"/>
    <property type="evidence" value="ECO:0007669"/>
    <property type="project" value="UniProtKB-SubCell"/>
</dbReference>
<evidence type="ECO:0000256" key="7">
    <source>
        <dbReference type="ARBA" id="ARBA00023136"/>
    </source>
</evidence>
<feature type="transmembrane region" description="Helical" evidence="10">
    <location>
        <begin position="68"/>
        <end position="86"/>
    </location>
</feature>
<evidence type="ECO:0000256" key="2">
    <source>
        <dbReference type="ARBA" id="ARBA00022475"/>
    </source>
</evidence>
<comment type="caution">
    <text evidence="11">The sequence shown here is derived from an EMBL/GenBank/DDBJ whole genome shotgun (WGS) entry which is preliminary data.</text>
</comment>
<evidence type="ECO:0000256" key="9">
    <source>
        <dbReference type="ARBA" id="ARBA00023224"/>
    </source>
</evidence>
<dbReference type="Pfam" id="PF02949">
    <property type="entry name" value="7tm_6"/>
    <property type="match status" value="1"/>
</dbReference>
<feature type="transmembrane region" description="Helical" evidence="10">
    <location>
        <begin position="37"/>
        <end position="56"/>
    </location>
</feature>
<dbReference type="Proteomes" id="UP000801492">
    <property type="component" value="Unassembled WGS sequence"/>
</dbReference>
<feature type="transmembrane region" description="Helical" evidence="10">
    <location>
        <begin position="285"/>
        <end position="304"/>
    </location>
</feature>
<evidence type="ECO:0000256" key="5">
    <source>
        <dbReference type="ARBA" id="ARBA00022725"/>
    </source>
</evidence>
<dbReference type="PANTHER" id="PTHR21137">
    <property type="entry name" value="ODORANT RECEPTOR"/>
    <property type="match status" value="1"/>
</dbReference>
<keyword evidence="12" id="KW-1185">Reference proteome</keyword>
<dbReference type="InterPro" id="IPR004117">
    <property type="entry name" value="7tm6_olfct_rcpt"/>
</dbReference>
<evidence type="ECO:0000256" key="4">
    <source>
        <dbReference type="ARBA" id="ARBA00022692"/>
    </source>
</evidence>
<keyword evidence="6 10" id="KW-1133">Transmembrane helix</keyword>
<dbReference type="EMBL" id="VTPC01000856">
    <property type="protein sequence ID" value="KAF2904118.1"/>
    <property type="molecule type" value="Genomic_DNA"/>
</dbReference>
<feature type="transmembrane region" description="Helical" evidence="10">
    <location>
        <begin position="252"/>
        <end position="273"/>
    </location>
</feature>
<proteinExistence type="inferred from homology"/>
<accession>A0A8K0DDE8</accession>
<gene>
    <name evidence="11" type="ORF">ILUMI_02071</name>
</gene>
<evidence type="ECO:0000313" key="12">
    <source>
        <dbReference type="Proteomes" id="UP000801492"/>
    </source>
</evidence>
<feature type="transmembrane region" description="Helical" evidence="10">
    <location>
        <begin position="124"/>
        <end position="145"/>
    </location>
</feature>
<keyword evidence="3 10" id="KW-0716">Sensory transduction</keyword>
<evidence type="ECO:0000256" key="3">
    <source>
        <dbReference type="ARBA" id="ARBA00022606"/>
    </source>
</evidence>
<dbReference type="GO" id="GO:0007165">
    <property type="term" value="P:signal transduction"/>
    <property type="evidence" value="ECO:0007669"/>
    <property type="project" value="UniProtKB-KW"/>
</dbReference>
<feature type="transmembrane region" description="Helical" evidence="10">
    <location>
        <begin position="349"/>
        <end position="369"/>
    </location>
</feature>
<keyword evidence="8 10" id="KW-0675">Receptor</keyword>
<name>A0A8K0DDE8_IGNLU</name>
<dbReference type="OrthoDB" id="6604226at2759"/>